<reference evidence="1 2" key="1">
    <citation type="submission" date="2023-06" db="EMBL/GenBank/DDBJ databases">
        <title>Pelomonas sp. PFR6 16S ribosomal RNA gene Genome sequencing and assembly.</title>
        <authorList>
            <person name="Woo H."/>
        </authorList>
    </citation>
    <scope>NUCLEOTIDE SEQUENCE [LARGE SCALE GENOMIC DNA]</scope>
    <source>
        <strain evidence="1 2">PFR6</strain>
    </source>
</reference>
<gene>
    <name evidence="1" type="ORF">QWJ38_23760</name>
</gene>
<dbReference type="Proteomes" id="UP001228044">
    <property type="component" value="Unassembled WGS sequence"/>
</dbReference>
<evidence type="ECO:0000313" key="2">
    <source>
        <dbReference type="Proteomes" id="UP001228044"/>
    </source>
</evidence>
<evidence type="ECO:0000313" key="1">
    <source>
        <dbReference type="EMBL" id="MDN3923303.1"/>
    </source>
</evidence>
<sequence>MSGGLSPALSRAALMHAGAALGVALRAEAAAKGVSIGQAARNRYLSGRKAAEAVPETDSLPGRIWRAMPLQARWLTCVRATERADADAAARLPWESFTSSEQVTMSAFARSMQRAFADAGSLF</sequence>
<organism evidence="1 2">
    <name type="scientific">Roseateles violae</name>
    <dbReference type="NCBI Taxonomy" id="3058042"/>
    <lineage>
        <taxon>Bacteria</taxon>
        <taxon>Pseudomonadati</taxon>
        <taxon>Pseudomonadota</taxon>
        <taxon>Betaproteobacteria</taxon>
        <taxon>Burkholderiales</taxon>
        <taxon>Sphaerotilaceae</taxon>
        <taxon>Roseateles</taxon>
    </lineage>
</organism>
<dbReference type="EMBL" id="JAUHHC010000012">
    <property type="protein sequence ID" value="MDN3923303.1"/>
    <property type="molecule type" value="Genomic_DNA"/>
</dbReference>
<accession>A0ABT8E0E1</accession>
<comment type="caution">
    <text evidence="1">The sequence shown here is derived from an EMBL/GenBank/DDBJ whole genome shotgun (WGS) entry which is preliminary data.</text>
</comment>
<protein>
    <submittedName>
        <fullName evidence="1">Uncharacterized protein</fullName>
    </submittedName>
</protein>
<keyword evidence="2" id="KW-1185">Reference proteome</keyword>
<dbReference type="RefSeq" id="WP_290361606.1">
    <property type="nucleotide sequence ID" value="NZ_JAUHHC010000012.1"/>
</dbReference>
<proteinExistence type="predicted"/>
<name>A0ABT8E0E1_9BURK</name>